<evidence type="ECO:0000256" key="3">
    <source>
        <dbReference type="ARBA" id="ARBA00009414"/>
    </source>
</evidence>
<comment type="subcellular location">
    <subcellularLocation>
        <location evidence="1">Membrane</location>
        <topology evidence="1">Multi-pass membrane protein</topology>
    </subcellularLocation>
</comment>
<dbReference type="Pfam" id="PF04117">
    <property type="entry name" value="Mpv17_PMP22"/>
    <property type="match status" value="1"/>
</dbReference>
<dbReference type="Proteomes" id="UP000298416">
    <property type="component" value="Unassembled WGS sequence"/>
</dbReference>
<keyword evidence="6 8" id="KW-0472">Membrane</keyword>
<keyword evidence="11" id="KW-1185">Reference proteome</keyword>
<feature type="transmembrane region" description="Helical" evidence="8">
    <location>
        <begin position="158"/>
        <end position="176"/>
    </location>
</feature>
<evidence type="ECO:0000256" key="6">
    <source>
        <dbReference type="ARBA" id="ARBA00023136"/>
    </source>
</evidence>
<dbReference type="Pfam" id="PF02893">
    <property type="entry name" value="GRAM"/>
    <property type="match status" value="1"/>
</dbReference>
<dbReference type="InterPro" id="IPR011993">
    <property type="entry name" value="PH-like_dom_sf"/>
</dbReference>
<comment type="similarity">
    <text evidence="2">Belongs to the peroxisomal membrane protein PXMP2/4 family.</text>
</comment>
<evidence type="ECO:0000313" key="11">
    <source>
        <dbReference type="Proteomes" id="UP000298416"/>
    </source>
</evidence>
<reference evidence="10" key="2">
    <citation type="submission" date="2020-08" db="EMBL/GenBank/DDBJ databases">
        <title>Plant Genome Project.</title>
        <authorList>
            <person name="Zhang R.-G."/>
        </authorList>
    </citation>
    <scope>NUCLEOTIDE SEQUENCE</scope>
    <source>
        <strain evidence="10">Huo1</strain>
        <tissue evidence="10">Leaf</tissue>
    </source>
</reference>
<dbReference type="PANTHER" id="PTHR31969">
    <property type="entry name" value="GEM-LIKE PROTEIN 2"/>
    <property type="match status" value="1"/>
</dbReference>
<evidence type="ECO:0000313" key="10">
    <source>
        <dbReference type="EMBL" id="KAG6401953.1"/>
    </source>
</evidence>
<evidence type="ECO:0000256" key="4">
    <source>
        <dbReference type="ARBA" id="ARBA00022692"/>
    </source>
</evidence>
<dbReference type="GO" id="GO:0016020">
    <property type="term" value="C:membrane"/>
    <property type="evidence" value="ECO:0007669"/>
    <property type="project" value="UniProtKB-SubCell"/>
</dbReference>
<feature type="region of interest" description="Disordered" evidence="7">
    <location>
        <begin position="244"/>
        <end position="297"/>
    </location>
</feature>
<feature type="compositionally biased region" description="Low complexity" evidence="7">
    <location>
        <begin position="256"/>
        <end position="276"/>
    </location>
</feature>
<gene>
    <name evidence="10" type="ORF">SASPL_138821</name>
</gene>
<keyword evidence="4 8" id="KW-0812">Transmembrane</keyword>
<dbReference type="InterPro" id="IPR004182">
    <property type="entry name" value="GRAM"/>
</dbReference>
<evidence type="ECO:0000256" key="5">
    <source>
        <dbReference type="ARBA" id="ARBA00022989"/>
    </source>
</evidence>
<keyword evidence="5 8" id="KW-1133">Transmembrane helix</keyword>
<evidence type="ECO:0000259" key="9">
    <source>
        <dbReference type="SMART" id="SM00568"/>
    </source>
</evidence>
<dbReference type="InterPro" id="IPR037848">
    <property type="entry name" value="GEM-like"/>
</dbReference>
<feature type="transmembrane region" description="Helical" evidence="8">
    <location>
        <begin position="117"/>
        <end position="138"/>
    </location>
</feature>
<dbReference type="InterPro" id="IPR007248">
    <property type="entry name" value="Mpv17_PMP22"/>
</dbReference>
<sequence>MMAANPTTVAQKHYVLLDFRRTHIHTPTSILSCNSIHNNGNSRSRISLASASGFGIYGSKPLALRSFQSYIRLYLSLLAEHPVITKAVTSAMLTLVGDVICQLFIDQVTSPDLKRTFIFTSLGLVLVGPTLHFWYLYLSKLVTLPGASGTFLRLILDQFIFSPIFIGTFLSTLVTLEGQPSNVIPKLKQEWFSSVVANWQLWIPFQFLNFQFVPQQFQFRKIESLINPARKFESLMEKTKDREFEDGFPTSPFVASLDRSSSLSEPSRSPSSSDHSAPFTENGEVAEAGRNQKKKLDRKGTSFAYRVREHAIILKNGAVKMGPKFSETVKGKLSVGAKIIKKGGRENIFRDVFGVSEGEKLLKASQCYLSTTAGPIAGILFISTQKLSFCSERSITVHSSSGGLIRIPYKVSIPMKKIKAANESENVNNPTHKYIEIVTEDGYEFWFMGFVRYEKAVVNLRRAISLQH</sequence>
<comment type="similarity">
    <text evidence="3">Belongs to the GEM family.</text>
</comment>
<dbReference type="EMBL" id="PNBA02000014">
    <property type="protein sequence ID" value="KAG6401953.1"/>
    <property type="molecule type" value="Genomic_DNA"/>
</dbReference>
<evidence type="ECO:0000256" key="1">
    <source>
        <dbReference type="ARBA" id="ARBA00004141"/>
    </source>
</evidence>
<dbReference type="SMART" id="SM00568">
    <property type="entry name" value="GRAM"/>
    <property type="match status" value="1"/>
</dbReference>
<evidence type="ECO:0000256" key="8">
    <source>
        <dbReference type="SAM" id="Phobius"/>
    </source>
</evidence>
<accession>A0A8X8ZER7</accession>
<protein>
    <recommendedName>
        <fullName evidence="9">GRAM domain-containing protein</fullName>
    </recommendedName>
</protein>
<comment type="caution">
    <text evidence="10">The sequence shown here is derived from an EMBL/GenBank/DDBJ whole genome shotgun (WGS) entry which is preliminary data.</text>
</comment>
<evidence type="ECO:0000256" key="7">
    <source>
        <dbReference type="SAM" id="MobiDB-lite"/>
    </source>
</evidence>
<name>A0A8X8ZER7_SALSN</name>
<reference evidence="10" key="1">
    <citation type="submission" date="2018-01" db="EMBL/GenBank/DDBJ databases">
        <authorList>
            <person name="Mao J.F."/>
        </authorList>
    </citation>
    <scope>NUCLEOTIDE SEQUENCE</scope>
    <source>
        <strain evidence="10">Huo1</strain>
        <tissue evidence="10">Leaf</tissue>
    </source>
</reference>
<evidence type="ECO:0000256" key="2">
    <source>
        <dbReference type="ARBA" id="ARBA00006824"/>
    </source>
</evidence>
<feature type="domain" description="GRAM" evidence="9">
    <location>
        <begin position="347"/>
        <end position="425"/>
    </location>
</feature>
<proteinExistence type="inferred from homology"/>
<dbReference type="AlphaFoldDB" id="A0A8X8ZER7"/>
<dbReference type="Gene3D" id="2.30.29.30">
    <property type="entry name" value="Pleckstrin-homology domain (PH domain)/Phosphotyrosine-binding domain (PTB)"/>
    <property type="match status" value="1"/>
</dbReference>
<organism evidence="10">
    <name type="scientific">Salvia splendens</name>
    <name type="common">Scarlet sage</name>
    <dbReference type="NCBI Taxonomy" id="180675"/>
    <lineage>
        <taxon>Eukaryota</taxon>
        <taxon>Viridiplantae</taxon>
        <taxon>Streptophyta</taxon>
        <taxon>Embryophyta</taxon>
        <taxon>Tracheophyta</taxon>
        <taxon>Spermatophyta</taxon>
        <taxon>Magnoliopsida</taxon>
        <taxon>eudicotyledons</taxon>
        <taxon>Gunneridae</taxon>
        <taxon>Pentapetalae</taxon>
        <taxon>asterids</taxon>
        <taxon>lamiids</taxon>
        <taxon>Lamiales</taxon>
        <taxon>Lamiaceae</taxon>
        <taxon>Nepetoideae</taxon>
        <taxon>Mentheae</taxon>
        <taxon>Salviinae</taxon>
        <taxon>Salvia</taxon>
        <taxon>Salvia subgen. Calosphace</taxon>
        <taxon>core Calosphace</taxon>
    </lineage>
</organism>